<keyword evidence="1" id="KW-0489">Methyltransferase</keyword>
<organism evidence="1 2">
    <name type="scientific">Micromonospora rifamycinica</name>
    <dbReference type="NCBI Taxonomy" id="291594"/>
    <lineage>
        <taxon>Bacteria</taxon>
        <taxon>Bacillati</taxon>
        <taxon>Actinomycetota</taxon>
        <taxon>Actinomycetes</taxon>
        <taxon>Micromonosporales</taxon>
        <taxon>Micromonosporaceae</taxon>
        <taxon>Micromonospora</taxon>
    </lineage>
</organism>
<dbReference type="Gene3D" id="3.40.50.150">
    <property type="entry name" value="Vaccinia Virus protein VP39"/>
    <property type="match status" value="1"/>
</dbReference>
<sequence length="254" mass="26961">MPVFDNLVAAYAAEGYAVSTGLNPTVFHNLHSVPFTWLIRDGVEVADGLGISLPEIYLLECLAAVRPAESILVIGNSFGWSTLALALAQPQARVVGLDSAADRFSLEGLELTARIAGRLGLDRVSPVRGTSPVDIPATVEKHLGGQVDLAFVDGHHTSDQIVAEYRALRPLLTPDAMVLFHDVQYTGLQAGFDTIVEESGWQGSMLHATPSGIGFLTADPSPALARVIAAFATDPSALEVVRRKGERFGAEFGS</sequence>
<dbReference type="EMBL" id="LT607752">
    <property type="protein sequence ID" value="SCG58987.1"/>
    <property type="molecule type" value="Genomic_DNA"/>
</dbReference>
<proteinExistence type="predicted"/>
<accession>A0A1C5IKY7</accession>
<gene>
    <name evidence="1" type="ORF">GA0070623_2659</name>
</gene>
<dbReference type="AlphaFoldDB" id="A0A1C5IKY7"/>
<evidence type="ECO:0000313" key="1">
    <source>
        <dbReference type="EMBL" id="SCG58987.1"/>
    </source>
</evidence>
<dbReference type="GO" id="GO:0032259">
    <property type="term" value="P:methylation"/>
    <property type="evidence" value="ECO:0007669"/>
    <property type="project" value="UniProtKB-KW"/>
</dbReference>
<dbReference type="SUPFAM" id="SSF53335">
    <property type="entry name" value="S-adenosyl-L-methionine-dependent methyltransferases"/>
    <property type="match status" value="1"/>
</dbReference>
<protein>
    <submittedName>
        <fullName evidence="1">Methyltransferase domain-containing protein</fullName>
    </submittedName>
</protein>
<keyword evidence="2" id="KW-1185">Reference proteome</keyword>
<name>A0A1C5IKY7_9ACTN</name>
<keyword evidence="1" id="KW-0808">Transferase</keyword>
<evidence type="ECO:0000313" key="2">
    <source>
        <dbReference type="Proteomes" id="UP000198226"/>
    </source>
</evidence>
<dbReference type="Pfam" id="PF13578">
    <property type="entry name" value="Methyltransf_24"/>
    <property type="match status" value="1"/>
</dbReference>
<dbReference type="InterPro" id="IPR029063">
    <property type="entry name" value="SAM-dependent_MTases_sf"/>
</dbReference>
<dbReference type="RefSeq" id="WP_084261037.1">
    <property type="nucleotide sequence ID" value="NZ_LRMV01000007.1"/>
</dbReference>
<dbReference type="Proteomes" id="UP000198226">
    <property type="component" value="Chromosome I"/>
</dbReference>
<dbReference type="OrthoDB" id="6075445at2"/>
<reference evidence="2" key="1">
    <citation type="submission" date="2016-06" db="EMBL/GenBank/DDBJ databases">
        <authorList>
            <person name="Varghese N."/>
            <person name="Submissions Spin"/>
        </authorList>
    </citation>
    <scope>NUCLEOTIDE SEQUENCE [LARGE SCALE GENOMIC DNA]</scope>
    <source>
        <strain evidence="2">DSM 44983</strain>
    </source>
</reference>
<dbReference type="GO" id="GO:0008168">
    <property type="term" value="F:methyltransferase activity"/>
    <property type="evidence" value="ECO:0007669"/>
    <property type="project" value="UniProtKB-KW"/>
</dbReference>